<dbReference type="Proteomes" id="UP000015453">
    <property type="component" value="Unassembled WGS sequence"/>
</dbReference>
<keyword evidence="9" id="KW-1185">Reference proteome</keyword>
<feature type="region of interest" description="Disordered" evidence="6">
    <location>
        <begin position="1"/>
        <end position="54"/>
    </location>
</feature>
<sequence length="406" mass="44906">MGSRASRPSAGTDNGHSERPPETPPVALNSSKSGKTHGSGAARVNPSDADLRSYEDACRSDPDLEDFDSTLQLRTSRAIHSIAAGVEVRSLSLDSLREVTECLLEMNQEVVKVILKNKKDVWKNVELSDLVDDYFENSLLTLDFCAALDACLKRAGHIESIVNVALGTFEEERYAQNNDYSRTLDELRKFREAADPFTAEFFRVFSSVYSKQVSTLEKLQLKKRKMDEKLGKLKVWRRVSNVIFVVTFASVLICSVVAAAVAAPPVVTALAAAAAVPLGSTGRWLSSLWKNCERDLKSQKEIVNAMQIGAFVVIKDMDSIRVQVDRFQIELEAMLGSAGYAAAAEESAAATAVVELRKKVDEFVRIIEELGKYADKCTHETRMARTVILRRIINHPPHRGSTLENV</sequence>
<keyword evidence="3 7" id="KW-0812">Transmembrane</keyword>
<dbReference type="AlphaFoldDB" id="S8D6Z7"/>
<dbReference type="PANTHER" id="PTHR31113:SF3">
    <property type="entry name" value="UPF0496 PROTEIN 1"/>
    <property type="match status" value="1"/>
</dbReference>
<evidence type="ECO:0000256" key="2">
    <source>
        <dbReference type="ARBA" id="ARBA00009074"/>
    </source>
</evidence>
<comment type="caution">
    <text evidence="8">The sequence shown here is derived from an EMBL/GenBank/DDBJ whole genome shotgun (WGS) entry which is preliminary data.</text>
</comment>
<feature type="transmembrane region" description="Helical" evidence="7">
    <location>
        <begin position="239"/>
        <end position="260"/>
    </location>
</feature>
<evidence type="ECO:0000256" key="3">
    <source>
        <dbReference type="ARBA" id="ARBA00022692"/>
    </source>
</evidence>
<protein>
    <submittedName>
        <fullName evidence="8">Uncharacterized protein</fullName>
    </submittedName>
</protein>
<keyword evidence="5 7" id="KW-0472">Membrane</keyword>
<accession>S8D6Z7</accession>
<gene>
    <name evidence="8" type="ORF">M569_16405</name>
</gene>
<evidence type="ECO:0000256" key="1">
    <source>
        <dbReference type="ARBA" id="ARBA00004370"/>
    </source>
</evidence>
<organism evidence="8 9">
    <name type="scientific">Genlisea aurea</name>
    <dbReference type="NCBI Taxonomy" id="192259"/>
    <lineage>
        <taxon>Eukaryota</taxon>
        <taxon>Viridiplantae</taxon>
        <taxon>Streptophyta</taxon>
        <taxon>Embryophyta</taxon>
        <taxon>Tracheophyta</taxon>
        <taxon>Spermatophyta</taxon>
        <taxon>Magnoliopsida</taxon>
        <taxon>eudicotyledons</taxon>
        <taxon>Gunneridae</taxon>
        <taxon>Pentapetalae</taxon>
        <taxon>asterids</taxon>
        <taxon>lamiids</taxon>
        <taxon>Lamiales</taxon>
        <taxon>Lentibulariaceae</taxon>
        <taxon>Genlisea</taxon>
    </lineage>
</organism>
<evidence type="ECO:0000256" key="5">
    <source>
        <dbReference type="ARBA" id="ARBA00023136"/>
    </source>
</evidence>
<dbReference type="InterPro" id="IPR007749">
    <property type="entry name" value="DUF677"/>
</dbReference>
<comment type="similarity">
    <text evidence="2">Belongs to the UPF0496 family.</text>
</comment>
<dbReference type="OrthoDB" id="679959at2759"/>
<keyword evidence="4 7" id="KW-1133">Transmembrane helix</keyword>
<evidence type="ECO:0000256" key="4">
    <source>
        <dbReference type="ARBA" id="ARBA00022989"/>
    </source>
</evidence>
<reference evidence="8 9" key="1">
    <citation type="journal article" date="2013" name="BMC Genomics">
        <title>The miniature genome of a carnivorous plant Genlisea aurea contains a low number of genes and short non-coding sequences.</title>
        <authorList>
            <person name="Leushkin E.V."/>
            <person name="Sutormin R.A."/>
            <person name="Nabieva E.R."/>
            <person name="Penin A.A."/>
            <person name="Kondrashov A.S."/>
            <person name="Logacheva M.D."/>
        </authorList>
    </citation>
    <scope>NUCLEOTIDE SEQUENCE [LARGE SCALE GENOMIC DNA]</scope>
</reference>
<evidence type="ECO:0000256" key="7">
    <source>
        <dbReference type="SAM" id="Phobius"/>
    </source>
</evidence>
<dbReference type="EMBL" id="AUSU01009244">
    <property type="protein sequence ID" value="EPS58408.1"/>
    <property type="molecule type" value="Genomic_DNA"/>
</dbReference>
<proteinExistence type="inferred from homology"/>
<name>S8D6Z7_9LAMI</name>
<dbReference type="GO" id="GO:0016020">
    <property type="term" value="C:membrane"/>
    <property type="evidence" value="ECO:0007669"/>
    <property type="project" value="UniProtKB-SubCell"/>
</dbReference>
<dbReference type="PANTHER" id="PTHR31113">
    <property type="entry name" value="UPF0496 PROTEIN 3-RELATED"/>
    <property type="match status" value="1"/>
</dbReference>
<evidence type="ECO:0000256" key="6">
    <source>
        <dbReference type="SAM" id="MobiDB-lite"/>
    </source>
</evidence>
<evidence type="ECO:0000313" key="9">
    <source>
        <dbReference type="Proteomes" id="UP000015453"/>
    </source>
</evidence>
<dbReference type="Pfam" id="PF05055">
    <property type="entry name" value="DUF677"/>
    <property type="match status" value="1"/>
</dbReference>
<feature type="transmembrane region" description="Helical" evidence="7">
    <location>
        <begin position="266"/>
        <end position="285"/>
    </location>
</feature>
<comment type="subcellular location">
    <subcellularLocation>
        <location evidence="1">Membrane</location>
    </subcellularLocation>
</comment>
<evidence type="ECO:0000313" key="8">
    <source>
        <dbReference type="EMBL" id="EPS58408.1"/>
    </source>
</evidence>